<evidence type="ECO:0000256" key="1">
    <source>
        <dbReference type="SAM" id="MobiDB-lite"/>
    </source>
</evidence>
<dbReference type="Proteomes" id="UP000708208">
    <property type="component" value="Unassembled WGS sequence"/>
</dbReference>
<protein>
    <submittedName>
        <fullName evidence="2">Uncharacterized protein</fullName>
    </submittedName>
</protein>
<dbReference type="AlphaFoldDB" id="A0A8J2PJU4"/>
<comment type="caution">
    <text evidence="2">The sequence shown here is derived from an EMBL/GenBank/DDBJ whole genome shotgun (WGS) entry which is preliminary data.</text>
</comment>
<gene>
    <name evidence="2" type="ORF">AFUS01_LOCUS42962</name>
</gene>
<evidence type="ECO:0000313" key="2">
    <source>
        <dbReference type="EMBL" id="CAG7833323.1"/>
    </source>
</evidence>
<organism evidence="2 3">
    <name type="scientific">Allacma fusca</name>
    <dbReference type="NCBI Taxonomy" id="39272"/>
    <lineage>
        <taxon>Eukaryota</taxon>
        <taxon>Metazoa</taxon>
        <taxon>Ecdysozoa</taxon>
        <taxon>Arthropoda</taxon>
        <taxon>Hexapoda</taxon>
        <taxon>Collembola</taxon>
        <taxon>Symphypleona</taxon>
        <taxon>Sminthuridae</taxon>
        <taxon>Allacma</taxon>
    </lineage>
</organism>
<reference evidence="2" key="1">
    <citation type="submission" date="2021-06" db="EMBL/GenBank/DDBJ databases">
        <authorList>
            <person name="Hodson N. C."/>
            <person name="Mongue J. A."/>
            <person name="Jaron S. K."/>
        </authorList>
    </citation>
    <scope>NUCLEOTIDE SEQUENCE</scope>
</reference>
<feature type="region of interest" description="Disordered" evidence="1">
    <location>
        <begin position="106"/>
        <end position="146"/>
    </location>
</feature>
<name>A0A8J2PJU4_9HEXA</name>
<keyword evidence="3" id="KW-1185">Reference proteome</keyword>
<evidence type="ECO:0000313" key="3">
    <source>
        <dbReference type="Proteomes" id="UP000708208"/>
    </source>
</evidence>
<dbReference type="EMBL" id="CAJVCH010569840">
    <property type="protein sequence ID" value="CAG7833323.1"/>
    <property type="molecule type" value="Genomic_DNA"/>
</dbReference>
<accession>A0A8J2PJU4</accession>
<proteinExistence type="predicted"/>
<sequence length="248" mass="28509">MLLSKPVKTFMAEGLEMEPRSDITELAQKIEAAFISQVREEELRAKRTLRVLQHQQEQIRRLQRLQQVQQLDFQDISSGLSKASQDATANERKDDLMEQIRLDELRRRKSPTQDGNRACNKKTSTEEILEDNSTHKGLPKTSEPQNVQKEIQYTKDVLLRSKGKIETLEKAAWGLEGSGSEVNLLAEEMSGWRSTIDNALLTIETTAMVEERIWKTALEFFTPQEALHFLTAEKIEERGRCQQIPTKD</sequence>